<dbReference type="AlphaFoldDB" id="A0A2T6FS04"/>
<comment type="caution">
    <text evidence="2">The sequence shown here is derived from an EMBL/GenBank/DDBJ whole genome shotgun (WGS) entry which is preliminary data.</text>
</comment>
<dbReference type="PROSITE" id="PS50035">
    <property type="entry name" value="PLD"/>
    <property type="match status" value="1"/>
</dbReference>
<evidence type="ECO:0000259" key="1">
    <source>
        <dbReference type="PROSITE" id="PS50035"/>
    </source>
</evidence>
<protein>
    <recommendedName>
        <fullName evidence="1">PLD phosphodiesterase domain-containing protein</fullName>
    </recommendedName>
</protein>
<gene>
    <name evidence="2" type="ORF">C8Z91_33005</name>
</gene>
<evidence type="ECO:0000313" key="2">
    <source>
        <dbReference type="EMBL" id="PUA34701.1"/>
    </source>
</evidence>
<dbReference type="CDD" id="cd00138">
    <property type="entry name" value="PLDc_SF"/>
    <property type="match status" value="1"/>
</dbReference>
<reference evidence="2 3" key="1">
    <citation type="submission" date="2018-03" db="EMBL/GenBank/DDBJ databases">
        <title>Genome sequence of Paenibacillus elgii strain AC13 an antimicrobial compound producing bacteria.</title>
        <authorList>
            <person name="Kurokawa A.S."/>
            <person name="Araujo J.F."/>
            <person name="Costa R.A."/>
            <person name="Ortega D.B."/>
            <person name="Pires A.S."/>
            <person name="Pappas G.J.Jr."/>
            <person name="Franco O.L."/>
            <person name="Barreto C."/>
            <person name="Magalhaes B.S."/>
            <person name="Kruger R.H."/>
        </authorList>
    </citation>
    <scope>NUCLEOTIDE SEQUENCE [LARGE SCALE GENOMIC DNA]</scope>
    <source>
        <strain evidence="2 3">AC13</strain>
    </source>
</reference>
<organism evidence="2 3">
    <name type="scientific">Paenibacillus elgii</name>
    <dbReference type="NCBI Taxonomy" id="189691"/>
    <lineage>
        <taxon>Bacteria</taxon>
        <taxon>Bacillati</taxon>
        <taxon>Bacillota</taxon>
        <taxon>Bacilli</taxon>
        <taxon>Bacillales</taxon>
        <taxon>Paenibacillaceae</taxon>
        <taxon>Paenibacillus</taxon>
    </lineage>
</organism>
<name>A0A2T6FS04_9BACL</name>
<dbReference type="GO" id="GO:0003824">
    <property type="term" value="F:catalytic activity"/>
    <property type="evidence" value="ECO:0007669"/>
    <property type="project" value="InterPro"/>
</dbReference>
<dbReference type="RefSeq" id="WP_108534918.1">
    <property type="nucleotide sequence ID" value="NZ_PYHP01000099.1"/>
</dbReference>
<sequence>MTQYELMEILRILDFDQELFEEINFELYRFFYDSKPISAIYVIDKIKKMREITAAKIVAYFVKLSDLNLLSSFEKSPSDLASKLYKINGGLDSFTLQMKVAFEVAIYYNKNILSQRLLATIPAPKRITSSYLSLKNEVLPLYETMINLIDGARLEIIILSPFFDKKGFRKINEPLLKKMLLGVKVKIITRLLKKKENQEHFRLLSELASLQNTRHLLTIYEYNNDNTKEYESPTFHAKAMIIDQGQLAYLGSANFTGWGLDEQFELGVLLENQNSQELHKLICYLAEVGFIKKLNSL</sequence>
<dbReference type="GO" id="GO:0006793">
    <property type="term" value="P:phosphorus metabolic process"/>
    <property type="evidence" value="ECO:0007669"/>
    <property type="project" value="UniProtKB-ARBA"/>
</dbReference>
<dbReference type="InterPro" id="IPR025202">
    <property type="entry name" value="PLD-like_dom"/>
</dbReference>
<dbReference type="InterPro" id="IPR001736">
    <property type="entry name" value="PLipase_D/transphosphatidylase"/>
</dbReference>
<dbReference type="Proteomes" id="UP000244184">
    <property type="component" value="Unassembled WGS sequence"/>
</dbReference>
<proteinExistence type="predicted"/>
<dbReference type="SUPFAM" id="SSF56024">
    <property type="entry name" value="Phospholipase D/nuclease"/>
    <property type="match status" value="1"/>
</dbReference>
<feature type="domain" description="PLD phosphodiesterase" evidence="1">
    <location>
        <begin position="231"/>
        <end position="259"/>
    </location>
</feature>
<dbReference type="Gene3D" id="3.30.870.10">
    <property type="entry name" value="Endonuclease Chain A"/>
    <property type="match status" value="1"/>
</dbReference>
<dbReference type="Pfam" id="PF13091">
    <property type="entry name" value="PLDc_2"/>
    <property type="match status" value="1"/>
</dbReference>
<evidence type="ECO:0000313" key="3">
    <source>
        <dbReference type="Proteomes" id="UP000244184"/>
    </source>
</evidence>
<accession>A0A2T6FS04</accession>
<dbReference type="EMBL" id="PYHP01000099">
    <property type="protein sequence ID" value="PUA34701.1"/>
    <property type="molecule type" value="Genomic_DNA"/>
</dbReference>